<dbReference type="Gene3D" id="1.10.287.10">
    <property type="entry name" value="S15/NS1, RNA-binding"/>
    <property type="match status" value="1"/>
</dbReference>
<keyword evidence="4" id="KW-0645">Protease</keyword>
<sequence length="350" mass="39473">MFDRKLNMDSIFHEKQEGSLCAQHCLNNLLQGEYFTPVDLSSIAHQLDEEERMRMAEGGMGSEEYRTFLQQPSGNMDDSGFFSIQVISNALGVWGLELILFNSREYQSLMINPINEKAFICNYKEHWFTIRKLGQQWFNLNSLLTGPELISDTYLALFLAQLQQEGYSIFVIRGNLPECEAEQILGIMRVQQLQRPRLIGEDEAQTSAGRSAALGHSQMGFPPQDEVVDEDEELKRALALSRQDMEVEDEEADLRRAIQLSMQGAGVSNQSSVIEAGSRRLENQATGGSTGQQGLSDNLSAEELRKRRQAYFERQQQHQAQQHIPDTRSTGDSGSVTTDSAKDQQPKQSQ</sequence>
<evidence type="ECO:0000256" key="3">
    <source>
        <dbReference type="ARBA" id="ARBA00012759"/>
    </source>
</evidence>
<keyword evidence="9" id="KW-0805">Transcription regulation</keyword>
<reference evidence="16" key="2">
    <citation type="submission" date="2025-08" db="UniProtKB">
        <authorList>
            <consortium name="Ensembl"/>
        </authorList>
    </citation>
    <scope>IDENTIFICATION</scope>
</reference>
<dbReference type="GO" id="GO:0006508">
    <property type="term" value="P:proteolysis"/>
    <property type="evidence" value="ECO:0007669"/>
    <property type="project" value="UniProtKB-KW"/>
</dbReference>
<comment type="catalytic activity">
    <reaction evidence="1">
        <text>Thiol-dependent hydrolysis of ester, thioester, amide, peptide and isopeptide bonds formed by the C-terminal Gly of ubiquitin (a 76-residue protein attached to proteins as an intracellular targeting signal).</text>
        <dbReference type="EC" id="3.4.19.12"/>
    </reaction>
</comment>
<dbReference type="FunFam" id="1.10.287.10:FF:000005">
    <property type="entry name" value="ataxin-3 isoform X1"/>
    <property type="match status" value="1"/>
</dbReference>
<dbReference type="InParanoid" id="A0A3P8UDZ9"/>
<keyword evidence="8" id="KW-0788">Thiol protease</keyword>
<feature type="compositionally biased region" description="Polar residues" evidence="14">
    <location>
        <begin position="283"/>
        <end position="299"/>
    </location>
</feature>
<evidence type="ECO:0000256" key="4">
    <source>
        <dbReference type="ARBA" id="ARBA00022670"/>
    </source>
</evidence>
<dbReference type="FunFam" id="3.90.70.40:FF:000005">
    <property type="entry name" value="Ataxin 3"/>
    <property type="match status" value="1"/>
</dbReference>
<keyword evidence="6" id="KW-0833">Ubl conjugation pathway</keyword>
<evidence type="ECO:0000256" key="9">
    <source>
        <dbReference type="ARBA" id="ARBA00023015"/>
    </source>
</evidence>
<feature type="active site" evidence="13">
    <location>
        <position position="21"/>
    </location>
</feature>
<dbReference type="Pfam" id="PF02809">
    <property type="entry name" value="UIM"/>
    <property type="match status" value="2"/>
</dbReference>
<dbReference type="OMA" id="LGQAYIC"/>
<evidence type="ECO:0000256" key="14">
    <source>
        <dbReference type="SAM" id="MobiDB-lite"/>
    </source>
</evidence>
<dbReference type="GO" id="GO:0005634">
    <property type="term" value="C:nucleus"/>
    <property type="evidence" value="ECO:0007669"/>
    <property type="project" value="UniProtKB-SubCell"/>
</dbReference>
<comment type="subcellular location">
    <subcellularLocation>
        <location evidence="2">Nucleus</location>
    </subcellularLocation>
</comment>
<feature type="active site" description="Proton acceptor" evidence="12">
    <location>
        <position position="126"/>
    </location>
</feature>
<evidence type="ECO:0000256" key="8">
    <source>
        <dbReference type="ARBA" id="ARBA00022807"/>
    </source>
</evidence>
<keyword evidence="17" id="KW-1185">Reference proteome</keyword>
<evidence type="ECO:0000256" key="10">
    <source>
        <dbReference type="ARBA" id="ARBA00023163"/>
    </source>
</evidence>
<evidence type="ECO:0000313" key="16">
    <source>
        <dbReference type="Ensembl" id="ENSCSEP00000001453.1"/>
    </source>
</evidence>
<dbReference type="AlphaFoldDB" id="A0A3P8UDZ9"/>
<evidence type="ECO:0000256" key="11">
    <source>
        <dbReference type="ARBA" id="ARBA00023242"/>
    </source>
</evidence>
<feature type="region of interest" description="Disordered" evidence="14">
    <location>
        <begin position="202"/>
        <end position="229"/>
    </location>
</feature>
<dbReference type="GO" id="GO:0042461">
    <property type="term" value="P:photoreceptor cell development"/>
    <property type="evidence" value="ECO:0007669"/>
    <property type="project" value="Ensembl"/>
</dbReference>
<dbReference type="Pfam" id="PF16619">
    <property type="entry name" value="SUIM_assoc"/>
    <property type="match status" value="1"/>
</dbReference>
<dbReference type="GeneID" id="103377326"/>
<keyword evidence="7 13" id="KW-0378">Hydrolase</keyword>
<feature type="active site" description="Nucleophile" evidence="12">
    <location>
        <position position="21"/>
    </location>
</feature>
<evidence type="ECO:0000313" key="17">
    <source>
        <dbReference type="Proteomes" id="UP000265120"/>
    </source>
</evidence>
<dbReference type="GeneTree" id="ENSGT00390000001830"/>
<feature type="region of interest" description="Disordered" evidence="14">
    <location>
        <begin position="282"/>
        <end position="350"/>
    </location>
</feature>
<dbReference type="GO" id="GO:0016579">
    <property type="term" value="P:protein deubiquitination"/>
    <property type="evidence" value="ECO:0007669"/>
    <property type="project" value="InterPro"/>
</dbReference>
<keyword evidence="5" id="KW-0677">Repeat</keyword>
<feature type="compositionally biased region" description="Basic and acidic residues" evidence="14">
    <location>
        <begin position="340"/>
        <end position="350"/>
    </location>
</feature>
<name>A0A3P8UDZ9_CYNSE</name>
<dbReference type="PROSITE" id="PS50330">
    <property type="entry name" value="UIM"/>
    <property type="match status" value="2"/>
</dbReference>
<dbReference type="Gene3D" id="3.90.70.40">
    <property type="match status" value="1"/>
</dbReference>
<keyword evidence="11" id="KW-0539">Nucleus</keyword>
<evidence type="ECO:0000256" key="7">
    <source>
        <dbReference type="ARBA" id="ARBA00022801"/>
    </source>
</evidence>
<evidence type="ECO:0000259" key="15">
    <source>
        <dbReference type="PROSITE" id="PS50957"/>
    </source>
</evidence>
<feature type="domain" description="Josephin" evidence="15">
    <location>
        <begin position="8"/>
        <end position="187"/>
    </location>
</feature>
<accession>A0A3P8UDZ9</accession>
<dbReference type="PANTHER" id="PTHR14159:SF0">
    <property type="entry name" value="ATAXIN-3-RELATED"/>
    <property type="match status" value="1"/>
</dbReference>
<evidence type="ECO:0000256" key="13">
    <source>
        <dbReference type="PROSITE-ProRule" id="PRU00331"/>
    </source>
</evidence>
<reference evidence="16" key="3">
    <citation type="submission" date="2025-09" db="UniProtKB">
        <authorList>
            <consortium name="Ensembl"/>
        </authorList>
    </citation>
    <scope>IDENTIFICATION</scope>
</reference>
<dbReference type="InterPro" id="IPR003903">
    <property type="entry name" value="UIM_dom"/>
</dbReference>
<dbReference type="GO" id="GO:0004843">
    <property type="term" value="F:cysteine-type deubiquitinase activity"/>
    <property type="evidence" value="ECO:0007669"/>
    <property type="project" value="UniProtKB-EC"/>
</dbReference>
<dbReference type="SMART" id="SM01246">
    <property type="entry name" value="Josephin"/>
    <property type="match status" value="1"/>
</dbReference>
<feature type="active site" evidence="13">
    <location>
        <position position="126"/>
    </location>
</feature>
<evidence type="ECO:0000256" key="6">
    <source>
        <dbReference type="ARBA" id="ARBA00022786"/>
    </source>
</evidence>
<dbReference type="Proteomes" id="UP000265120">
    <property type="component" value="Chromosome 1"/>
</dbReference>
<dbReference type="InterPro" id="IPR006155">
    <property type="entry name" value="Josephin"/>
</dbReference>
<dbReference type="KEGG" id="csem:103377326"/>
<feature type="compositionally biased region" description="Low complexity" evidence="14">
    <location>
        <begin position="317"/>
        <end position="339"/>
    </location>
</feature>
<dbReference type="Pfam" id="PF02099">
    <property type="entry name" value="Josephin"/>
    <property type="match status" value="1"/>
</dbReference>
<dbReference type="EC" id="3.4.19.12" evidence="3"/>
<organism evidence="16 17">
    <name type="scientific">Cynoglossus semilaevis</name>
    <name type="common">Tongue sole</name>
    <dbReference type="NCBI Taxonomy" id="244447"/>
    <lineage>
        <taxon>Eukaryota</taxon>
        <taxon>Metazoa</taxon>
        <taxon>Chordata</taxon>
        <taxon>Craniata</taxon>
        <taxon>Vertebrata</taxon>
        <taxon>Euteleostomi</taxon>
        <taxon>Actinopterygii</taxon>
        <taxon>Neopterygii</taxon>
        <taxon>Teleostei</taxon>
        <taxon>Neoteleostei</taxon>
        <taxon>Acanthomorphata</taxon>
        <taxon>Carangaria</taxon>
        <taxon>Pleuronectiformes</taxon>
        <taxon>Pleuronectoidei</taxon>
        <taxon>Cynoglossidae</taxon>
        <taxon>Cynoglossinae</taxon>
        <taxon>Cynoglossus</taxon>
    </lineage>
</organism>
<dbReference type="SMART" id="SM00726">
    <property type="entry name" value="UIM"/>
    <property type="match status" value="2"/>
</dbReference>
<feature type="active site" evidence="12 13">
    <location>
        <position position="141"/>
    </location>
</feature>
<dbReference type="PANTHER" id="PTHR14159">
    <property type="entry name" value="ATAXIN-3-RELATED"/>
    <property type="match status" value="1"/>
</dbReference>
<evidence type="ECO:0000256" key="2">
    <source>
        <dbReference type="ARBA" id="ARBA00004123"/>
    </source>
</evidence>
<evidence type="ECO:0000256" key="5">
    <source>
        <dbReference type="ARBA" id="ARBA00022737"/>
    </source>
</evidence>
<dbReference type="STRING" id="244447.ENSCSEP00000001453"/>
<reference evidence="16 17" key="1">
    <citation type="journal article" date="2014" name="Nat. Genet.">
        <title>Whole-genome sequence of a flatfish provides insights into ZW sex chromosome evolution and adaptation to a benthic lifestyle.</title>
        <authorList>
            <person name="Chen S."/>
            <person name="Zhang G."/>
            <person name="Shao C."/>
            <person name="Huang Q."/>
            <person name="Liu G."/>
            <person name="Zhang P."/>
            <person name="Song W."/>
            <person name="An N."/>
            <person name="Chalopin D."/>
            <person name="Volff J.N."/>
            <person name="Hong Y."/>
            <person name="Li Q."/>
            <person name="Sha Z."/>
            <person name="Zhou H."/>
            <person name="Xie M."/>
            <person name="Yu Q."/>
            <person name="Liu Y."/>
            <person name="Xiang H."/>
            <person name="Wang N."/>
            <person name="Wu K."/>
            <person name="Yang C."/>
            <person name="Zhou Q."/>
            <person name="Liao X."/>
            <person name="Yang L."/>
            <person name="Hu Q."/>
            <person name="Zhang J."/>
            <person name="Meng L."/>
            <person name="Jin L."/>
            <person name="Tian Y."/>
            <person name="Lian J."/>
            <person name="Yang J."/>
            <person name="Miao G."/>
            <person name="Liu S."/>
            <person name="Liang Z."/>
            <person name="Yan F."/>
            <person name="Li Y."/>
            <person name="Sun B."/>
            <person name="Zhang H."/>
            <person name="Zhang J."/>
            <person name="Zhu Y."/>
            <person name="Du M."/>
            <person name="Zhao Y."/>
            <person name="Schartl M."/>
            <person name="Tang Q."/>
            <person name="Wang J."/>
        </authorList>
    </citation>
    <scope>NUCLEOTIDE SEQUENCE</scope>
</reference>
<dbReference type="InterPro" id="IPR033865">
    <property type="entry name" value="Ataxin-3"/>
</dbReference>
<evidence type="ECO:0000256" key="12">
    <source>
        <dbReference type="PIRSR" id="PIRSR633865-1"/>
    </source>
</evidence>
<dbReference type="RefSeq" id="XP_024916820.1">
    <property type="nucleotide sequence ID" value="XM_025061052.1"/>
</dbReference>
<keyword evidence="10" id="KW-0804">Transcription</keyword>
<dbReference type="Ensembl" id="ENSCSET00000001483.1">
    <property type="protein sequence ID" value="ENSCSEP00000001453.1"/>
    <property type="gene ID" value="ENSCSEG00000000991.1"/>
</dbReference>
<dbReference type="FunCoup" id="A0A3P8UDZ9">
    <property type="interactions" value="610"/>
</dbReference>
<evidence type="ECO:0000256" key="1">
    <source>
        <dbReference type="ARBA" id="ARBA00000707"/>
    </source>
</evidence>
<dbReference type="PROSITE" id="PS50957">
    <property type="entry name" value="JOSEPHIN"/>
    <property type="match status" value="1"/>
</dbReference>
<dbReference type="PRINTS" id="PR01233">
    <property type="entry name" value="JOSEPHIN"/>
</dbReference>
<proteinExistence type="predicted"/>
<protein>
    <recommendedName>
        <fullName evidence="3">ubiquitinyl hydrolase 1</fullName>
        <ecNumber evidence="3">3.4.19.12</ecNumber>
    </recommendedName>
</protein>